<gene>
    <name evidence="2" type="ORF">TraAM80_09662</name>
</gene>
<organism evidence="2 3">
    <name type="scientific">Trypanosoma rangeli</name>
    <dbReference type="NCBI Taxonomy" id="5698"/>
    <lineage>
        <taxon>Eukaryota</taxon>
        <taxon>Discoba</taxon>
        <taxon>Euglenozoa</taxon>
        <taxon>Kinetoplastea</taxon>
        <taxon>Metakinetoplastina</taxon>
        <taxon>Trypanosomatida</taxon>
        <taxon>Trypanosomatidae</taxon>
        <taxon>Trypanosoma</taxon>
        <taxon>Herpetosoma</taxon>
    </lineage>
</organism>
<protein>
    <submittedName>
        <fullName evidence="2">Uncharacterized protein</fullName>
    </submittedName>
</protein>
<reference evidence="2 3" key="1">
    <citation type="journal article" date="2018" name="BMC Genomics">
        <title>Genomic comparison of Trypanosoma conorhini and Trypanosoma rangeli to Trypanosoma cruzi strains of high and low virulence.</title>
        <authorList>
            <person name="Bradwell K.R."/>
            <person name="Koparde V.N."/>
            <person name="Matveyev A.V."/>
            <person name="Serrano M.G."/>
            <person name="Alves J.M."/>
            <person name="Parikh H."/>
            <person name="Huang B."/>
            <person name="Lee V."/>
            <person name="Espinosa-Alvarez O."/>
            <person name="Ortiz P.A."/>
            <person name="Costa-Martins A.G."/>
            <person name="Teixeira M.M."/>
            <person name="Buck G.A."/>
        </authorList>
    </citation>
    <scope>NUCLEOTIDE SEQUENCE [LARGE SCALE GENOMIC DNA]</scope>
    <source>
        <strain evidence="2 3">AM80</strain>
    </source>
</reference>
<evidence type="ECO:0000313" key="3">
    <source>
        <dbReference type="Proteomes" id="UP000283634"/>
    </source>
</evidence>
<keyword evidence="3" id="KW-1185">Reference proteome</keyword>
<evidence type="ECO:0000313" key="2">
    <source>
        <dbReference type="EMBL" id="RNE96718.1"/>
    </source>
</evidence>
<name>A0A3R7LZR7_TRYRA</name>
<keyword evidence="1" id="KW-0812">Transmembrane</keyword>
<dbReference type="AlphaFoldDB" id="A0A3R7LZR7"/>
<comment type="caution">
    <text evidence="2">The sequence shown here is derived from an EMBL/GenBank/DDBJ whole genome shotgun (WGS) entry which is preliminary data.</text>
</comment>
<keyword evidence="1" id="KW-0472">Membrane</keyword>
<feature type="transmembrane region" description="Helical" evidence="1">
    <location>
        <begin position="100"/>
        <end position="121"/>
    </location>
</feature>
<dbReference type="Proteomes" id="UP000283634">
    <property type="component" value="Unassembled WGS sequence"/>
</dbReference>
<evidence type="ECO:0000256" key="1">
    <source>
        <dbReference type="SAM" id="Phobius"/>
    </source>
</evidence>
<feature type="transmembrane region" description="Helical" evidence="1">
    <location>
        <begin position="20"/>
        <end position="41"/>
    </location>
</feature>
<dbReference type="EMBL" id="MKGL01000650">
    <property type="protein sequence ID" value="RNE96718.1"/>
    <property type="molecule type" value="Genomic_DNA"/>
</dbReference>
<accession>A0A3R7LZR7</accession>
<dbReference type="GeneID" id="40333595"/>
<sequence>MLYSRALTRPETGCQGRGRVCDICVIALVLTPVGLLLAVWLQPHPPLSHAMEGCRVAGASAPLEESGKKHSHHRQQWVAPTLQLPLSTTTSRPGHTSLGIKFFCFYFYFIVVFALSPHIWLHH</sequence>
<keyword evidence="1" id="KW-1133">Transmembrane helix</keyword>
<proteinExistence type="predicted"/>
<dbReference type="RefSeq" id="XP_029233795.1">
    <property type="nucleotide sequence ID" value="XM_029386330.1"/>
</dbReference>